<accession>A0A7R8H757</accession>
<protein>
    <submittedName>
        <fullName evidence="1">(salmon louse) hypothetical protein</fullName>
    </submittedName>
</protein>
<sequence>MVHCQVNRANTGCITEECRQEDPSLFQLLGTQSWGRLKCVVTEVGQPILGLRSCLGLGLVKHNGAVHQADGSLSTNADIQALLDEFSNLFDDAPGANCIPFQGSCPY</sequence>
<proteinExistence type="predicted"/>
<reference evidence="1" key="1">
    <citation type="submission" date="2021-02" db="EMBL/GenBank/DDBJ databases">
        <authorList>
            <person name="Bekaert M."/>
        </authorList>
    </citation>
    <scope>NUCLEOTIDE SEQUENCE</scope>
    <source>
        <strain evidence="1">IoA-00</strain>
    </source>
</reference>
<dbReference type="AlphaFoldDB" id="A0A7R8H757"/>
<organism evidence="1 2">
    <name type="scientific">Lepeophtheirus salmonis</name>
    <name type="common">Salmon louse</name>
    <name type="synonym">Caligus salmonis</name>
    <dbReference type="NCBI Taxonomy" id="72036"/>
    <lineage>
        <taxon>Eukaryota</taxon>
        <taxon>Metazoa</taxon>
        <taxon>Ecdysozoa</taxon>
        <taxon>Arthropoda</taxon>
        <taxon>Crustacea</taxon>
        <taxon>Multicrustacea</taxon>
        <taxon>Hexanauplia</taxon>
        <taxon>Copepoda</taxon>
        <taxon>Siphonostomatoida</taxon>
        <taxon>Caligidae</taxon>
        <taxon>Lepeophtheirus</taxon>
    </lineage>
</organism>
<dbReference type="EMBL" id="HG994583">
    <property type="protein sequence ID" value="CAF2916757.1"/>
    <property type="molecule type" value="Genomic_DNA"/>
</dbReference>
<dbReference type="Proteomes" id="UP000675881">
    <property type="component" value="Chromosome 4"/>
</dbReference>
<name>A0A7R8H757_LEPSM</name>
<gene>
    <name evidence="1" type="ORF">LSAA_9213</name>
</gene>
<keyword evidence="2" id="KW-1185">Reference proteome</keyword>
<evidence type="ECO:0000313" key="2">
    <source>
        <dbReference type="Proteomes" id="UP000675881"/>
    </source>
</evidence>
<evidence type="ECO:0000313" key="1">
    <source>
        <dbReference type="EMBL" id="CAF2916757.1"/>
    </source>
</evidence>